<dbReference type="Gene3D" id="3.40.190.290">
    <property type="match status" value="1"/>
</dbReference>
<protein>
    <submittedName>
        <fullName evidence="8">LysR family transcriptional regulator</fullName>
    </submittedName>
</protein>
<keyword evidence="9" id="KW-1185">Reference proteome</keyword>
<dbReference type="SUPFAM" id="SSF46785">
    <property type="entry name" value="Winged helix' DNA-binding domain"/>
    <property type="match status" value="1"/>
</dbReference>
<evidence type="ECO:0000313" key="8">
    <source>
        <dbReference type="EMBL" id="MVT74296.1"/>
    </source>
</evidence>
<dbReference type="InterPro" id="IPR005119">
    <property type="entry name" value="LysR_subst-bd"/>
</dbReference>
<accession>A0A844T7U1</accession>
<dbReference type="InterPro" id="IPR058163">
    <property type="entry name" value="LysR-type_TF_proteobact-type"/>
</dbReference>
<dbReference type="Gene3D" id="1.10.10.10">
    <property type="entry name" value="Winged helix-like DNA-binding domain superfamily/Winged helix DNA-binding domain"/>
    <property type="match status" value="1"/>
</dbReference>
<sequence>MNVDLQWDDLRIFLAVCDAGSLSGAARRLKVSQPTLSRRIAEMEYGLGEPLFVRKNQGISLTKTATRLLPAAQGMAQWATEASRSLDAKTSPVSGRVRITAAPAFAFDVLAPLAETLKRKHSQITLEVLASTELLNLSRGEADLALRKHPSDDPDLITVDQVIVPIGAYVSRDYAKSLPAKYDFRDVDWIAWAGQHEMVSPNPQLAGRIPDFRPAFTSDDYSVQVAACRAGVGAMVLLKTSHRVKRPGELVELKLELPAALRPSLTIICHKRMADLPKVRTVVELLRKEFADLRKSQPAEERQTATSTAKRAREAAPKRSQREVQTG</sequence>
<evidence type="ECO:0000256" key="4">
    <source>
        <dbReference type="ARBA" id="ARBA00023125"/>
    </source>
</evidence>
<evidence type="ECO:0000256" key="6">
    <source>
        <dbReference type="SAM" id="MobiDB-lite"/>
    </source>
</evidence>
<comment type="caution">
    <text evidence="8">The sequence shown here is derived from an EMBL/GenBank/DDBJ whole genome shotgun (WGS) entry which is preliminary data.</text>
</comment>
<feature type="compositionally biased region" description="Basic and acidic residues" evidence="6">
    <location>
        <begin position="311"/>
        <end position="327"/>
    </location>
</feature>
<keyword evidence="4" id="KW-0238">DNA-binding</keyword>
<dbReference type="PANTHER" id="PTHR30537:SF3">
    <property type="entry name" value="TRANSCRIPTIONAL REGULATORY PROTEIN"/>
    <property type="match status" value="1"/>
</dbReference>
<dbReference type="Pfam" id="PF03466">
    <property type="entry name" value="LysR_substrate"/>
    <property type="match status" value="1"/>
</dbReference>
<name>A0A844T7U1_9BRAD</name>
<dbReference type="GO" id="GO:0003700">
    <property type="term" value="F:DNA-binding transcription factor activity"/>
    <property type="evidence" value="ECO:0007669"/>
    <property type="project" value="InterPro"/>
</dbReference>
<organism evidence="8 9">
    <name type="scientific">Bradyrhizobium cajani</name>
    <dbReference type="NCBI Taxonomy" id="1928661"/>
    <lineage>
        <taxon>Bacteria</taxon>
        <taxon>Pseudomonadati</taxon>
        <taxon>Pseudomonadota</taxon>
        <taxon>Alphaproteobacteria</taxon>
        <taxon>Hyphomicrobiales</taxon>
        <taxon>Nitrobacteraceae</taxon>
        <taxon>Bradyrhizobium</taxon>
    </lineage>
</organism>
<feature type="region of interest" description="Disordered" evidence="6">
    <location>
        <begin position="294"/>
        <end position="327"/>
    </location>
</feature>
<evidence type="ECO:0000256" key="5">
    <source>
        <dbReference type="ARBA" id="ARBA00023163"/>
    </source>
</evidence>
<feature type="domain" description="HTH lysR-type" evidence="7">
    <location>
        <begin position="5"/>
        <end position="62"/>
    </location>
</feature>
<comment type="similarity">
    <text evidence="2">Belongs to the LysR transcriptional regulatory family.</text>
</comment>
<dbReference type="EMBL" id="WQNE01000010">
    <property type="protein sequence ID" value="MVT74296.1"/>
    <property type="molecule type" value="Genomic_DNA"/>
</dbReference>
<dbReference type="InterPro" id="IPR036390">
    <property type="entry name" value="WH_DNA-bd_sf"/>
</dbReference>
<gene>
    <name evidence="8" type="ORF">GPL20_14820</name>
</gene>
<dbReference type="GO" id="GO:0006351">
    <property type="term" value="P:DNA-templated transcription"/>
    <property type="evidence" value="ECO:0007669"/>
    <property type="project" value="TreeGrafter"/>
</dbReference>
<evidence type="ECO:0000256" key="3">
    <source>
        <dbReference type="ARBA" id="ARBA00023015"/>
    </source>
</evidence>
<dbReference type="AlphaFoldDB" id="A0A844T7U1"/>
<dbReference type="SUPFAM" id="SSF53850">
    <property type="entry name" value="Periplasmic binding protein-like II"/>
    <property type="match status" value="1"/>
</dbReference>
<dbReference type="PANTHER" id="PTHR30537">
    <property type="entry name" value="HTH-TYPE TRANSCRIPTIONAL REGULATOR"/>
    <property type="match status" value="1"/>
</dbReference>
<keyword evidence="3" id="KW-0805">Transcription regulation</keyword>
<evidence type="ECO:0000259" key="7">
    <source>
        <dbReference type="PROSITE" id="PS50931"/>
    </source>
</evidence>
<dbReference type="Pfam" id="PF00126">
    <property type="entry name" value="HTH_1"/>
    <property type="match status" value="1"/>
</dbReference>
<reference evidence="8 9" key="1">
    <citation type="submission" date="2019-12" db="EMBL/GenBank/DDBJ databases">
        <title>Draft genome sequences Bradyrhizobium cajani AMBPC1010, Bradyrhizobium pachyrhizi AMBPC1040 and Bradyrhizobium yuanmingense ALSPC3051, three plant growth promoting strains isolated from nodules of Cajanus cajan L. in Dominican Republic.</title>
        <authorList>
            <person name="Flores-Felix J.D."/>
            <person name="Araujo J."/>
            <person name="Diaz-Alcantara C."/>
            <person name="Gonzalez-Andres F."/>
            <person name="Velazquez E."/>
        </authorList>
    </citation>
    <scope>NUCLEOTIDE SEQUENCE [LARGE SCALE GENOMIC DNA]</scope>
    <source>
        <strain evidence="8 9">1010</strain>
    </source>
</reference>
<evidence type="ECO:0000256" key="2">
    <source>
        <dbReference type="ARBA" id="ARBA00009437"/>
    </source>
</evidence>
<dbReference type="InterPro" id="IPR036388">
    <property type="entry name" value="WH-like_DNA-bd_sf"/>
</dbReference>
<keyword evidence="5" id="KW-0804">Transcription</keyword>
<dbReference type="GO" id="GO:0043565">
    <property type="term" value="F:sequence-specific DNA binding"/>
    <property type="evidence" value="ECO:0007669"/>
    <property type="project" value="TreeGrafter"/>
</dbReference>
<feature type="compositionally biased region" description="Basic and acidic residues" evidence="6">
    <location>
        <begin position="294"/>
        <end position="303"/>
    </location>
</feature>
<evidence type="ECO:0000313" key="9">
    <source>
        <dbReference type="Proteomes" id="UP000449969"/>
    </source>
</evidence>
<proteinExistence type="inferred from homology"/>
<dbReference type="CDD" id="cd05466">
    <property type="entry name" value="PBP2_LTTR_substrate"/>
    <property type="match status" value="1"/>
</dbReference>
<dbReference type="PROSITE" id="PS50931">
    <property type="entry name" value="HTH_LYSR"/>
    <property type="match status" value="1"/>
</dbReference>
<evidence type="ECO:0000256" key="1">
    <source>
        <dbReference type="ARBA" id="ARBA00003502"/>
    </source>
</evidence>
<dbReference type="Proteomes" id="UP000449969">
    <property type="component" value="Unassembled WGS sequence"/>
</dbReference>
<comment type="function">
    <text evidence="1">NodD regulates the expression of the nodABCFE genes which encode other nodulation proteins. NodD is also a negative regulator of its own expression. Binds flavonoids as inducers.</text>
</comment>
<dbReference type="InterPro" id="IPR000847">
    <property type="entry name" value="LysR_HTH_N"/>
</dbReference>
<dbReference type="PRINTS" id="PR00039">
    <property type="entry name" value="HTHLYSR"/>
</dbReference>